<protein>
    <submittedName>
        <fullName evidence="2">Uncharacterized protein</fullName>
    </submittedName>
</protein>
<dbReference type="Proteomes" id="UP001202328">
    <property type="component" value="Unassembled WGS sequence"/>
</dbReference>
<feature type="coiled-coil region" evidence="1">
    <location>
        <begin position="315"/>
        <end position="342"/>
    </location>
</feature>
<proteinExistence type="predicted"/>
<accession>A0AAD4XKP7</accession>
<evidence type="ECO:0000313" key="3">
    <source>
        <dbReference type="Proteomes" id="UP001202328"/>
    </source>
</evidence>
<evidence type="ECO:0000313" key="2">
    <source>
        <dbReference type="EMBL" id="KAI3919138.1"/>
    </source>
</evidence>
<organism evidence="2 3">
    <name type="scientific">Papaver atlanticum</name>
    <dbReference type="NCBI Taxonomy" id="357466"/>
    <lineage>
        <taxon>Eukaryota</taxon>
        <taxon>Viridiplantae</taxon>
        <taxon>Streptophyta</taxon>
        <taxon>Embryophyta</taxon>
        <taxon>Tracheophyta</taxon>
        <taxon>Spermatophyta</taxon>
        <taxon>Magnoliopsida</taxon>
        <taxon>Ranunculales</taxon>
        <taxon>Papaveraceae</taxon>
        <taxon>Papaveroideae</taxon>
        <taxon>Papaver</taxon>
    </lineage>
</organism>
<comment type="caution">
    <text evidence="2">The sequence shown here is derived from an EMBL/GenBank/DDBJ whole genome shotgun (WGS) entry which is preliminary data.</text>
</comment>
<dbReference type="EMBL" id="JAJJMB010008936">
    <property type="protein sequence ID" value="KAI3919138.1"/>
    <property type="molecule type" value="Genomic_DNA"/>
</dbReference>
<sequence length="393" mass="46643">MRMAASNASPYDKKALCLFLCIWRVYYSRLQAVGYSSGPCTKFSSSTFTWSSCWSTMVAIIMSSKTMKRLASNISHSWWFGSLNTTEFKTSHLVLELQQRMEKKGLEAEAWVRGEKLRIYEEEDVARLKHELDRTKSYLKVIEAQATEMKVENRMLEMDVCKRDIEIRDLKLAMSDANLRFINENAQLQKVILTLEQGHVDLETTLKTSEMRVHKLVEEYKRLEGEYIEFRVLQRNRAEEMDRYLIEKIVERGNWVDENLLEKANFDAMRVEINELNAKVSLLATDLQSRDERICQMDEHLDRLHMEHVELISRCEAATKYVEELKKKLSQMEREVEWQRGMIIEGAEKKKEAIRQLSFSLEHFKNRYYEFREAFILLRRQSPSLDIAYYYRK</sequence>
<gene>
    <name evidence="2" type="ORF">MKW98_016691</name>
</gene>
<keyword evidence="3" id="KW-1185">Reference proteome</keyword>
<dbReference type="AlphaFoldDB" id="A0AAD4XKP7"/>
<keyword evidence="1" id="KW-0175">Coiled coil</keyword>
<reference evidence="2" key="1">
    <citation type="submission" date="2022-04" db="EMBL/GenBank/DDBJ databases">
        <title>A functionally conserved STORR gene fusion in Papaver species that diverged 16.8 million years ago.</title>
        <authorList>
            <person name="Catania T."/>
        </authorList>
    </citation>
    <scope>NUCLEOTIDE SEQUENCE</scope>
    <source>
        <strain evidence="2">S-188037</strain>
    </source>
</reference>
<evidence type="ECO:0000256" key="1">
    <source>
        <dbReference type="SAM" id="Coils"/>
    </source>
</evidence>
<feature type="coiled-coil region" evidence="1">
    <location>
        <begin position="125"/>
        <end position="159"/>
    </location>
</feature>
<name>A0AAD4XKP7_9MAGN</name>